<dbReference type="CDD" id="cd04119">
    <property type="entry name" value="RJL"/>
    <property type="match status" value="1"/>
</dbReference>
<dbReference type="InterPro" id="IPR001806">
    <property type="entry name" value="Small_GTPase"/>
</dbReference>
<evidence type="ECO:0000256" key="3">
    <source>
        <dbReference type="ARBA" id="ARBA00020947"/>
    </source>
</evidence>
<dbReference type="SUPFAM" id="SSF52540">
    <property type="entry name" value="P-loop containing nucleoside triphosphate hydrolases"/>
    <property type="match status" value="1"/>
</dbReference>
<evidence type="ECO:0000256" key="2">
    <source>
        <dbReference type="ARBA" id="ARBA00011590"/>
    </source>
</evidence>
<dbReference type="InterPro" id="IPR036869">
    <property type="entry name" value="J_dom_sf"/>
</dbReference>
<comment type="caution">
    <text evidence="8">The sequence shown here is derived from an EMBL/GenBank/DDBJ whole genome shotgun (WGS) entry which is preliminary data.</text>
</comment>
<dbReference type="Proteomes" id="UP001623349">
    <property type="component" value="Unassembled WGS sequence"/>
</dbReference>
<evidence type="ECO:0000256" key="1">
    <source>
        <dbReference type="ARBA" id="ARBA00003626"/>
    </source>
</evidence>
<dbReference type="Gene3D" id="1.10.287.110">
    <property type="entry name" value="DnaJ domain"/>
    <property type="match status" value="1"/>
</dbReference>
<dbReference type="SMART" id="SM00271">
    <property type="entry name" value="DnaJ"/>
    <property type="match status" value="1"/>
</dbReference>
<evidence type="ECO:0000313" key="8">
    <source>
        <dbReference type="EMBL" id="GAB1297268.1"/>
    </source>
</evidence>
<dbReference type="PROSITE" id="PS51421">
    <property type="entry name" value="RAS"/>
    <property type="match status" value="1"/>
</dbReference>
<organism evidence="8 9">
    <name type="scientific">Apodemus speciosus</name>
    <name type="common">Large Japanese field mouse</name>
    <dbReference type="NCBI Taxonomy" id="105296"/>
    <lineage>
        <taxon>Eukaryota</taxon>
        <taxon>Metazoa</taxon>
        <taxon>Chordata</taxon>
        <taxon>Craniata</taxon>
        <taxon>Vertebrata</taxon>
        <taxon>Euteleostomi</taxon>
        <taxon>Mammalia</taxon>
        <taxon>Eutheria</taxon>
        <taxon>Euarchontoglires</taxon>
        <taxon>Glires</taxon>
        <taxon>Rodentia</taxon>
        <taxon>Myomorpha</taxon>
        <taxon>Muroidea</taxon>
        <taxon>Muridae</taxon>
        <taxon>Murinae</taxon>
        <taxon>Apodemus</taxon>
    </lineage>
</organism>
<keyword evidence="5" id="KW-0342">GTP-binding</keyword>
<dbReference type="SMART" id="SM00175">
    <property type="entry name" value="RAB"/>
    <property type="match status" value="1"/>
</dbReference>
<dbReference type="PROSITE" id="PS50076">
    <property type="entry name" value="DNAJ_2"/>
    <property type="match status" value="1"/>
</dbReference>
<name>A0ABQ0FDD6_APOSI</name>
<accession>A0ABQ0FDD6</accession>
<evidence type="ECO:0000256" key="4">
    <source>
        <dbReference type="ARBA" id="ARBA00022741"/>
    </source>
</evidence>
<dbReference type="PRINTS" id="PR00449">
    <property type="entry name" value="RASTRNSFRMNG"/>
</dbReference>
<evidence type="ECO:0000256" key="5">
    <source>
        <dbReference type="ARBA" id="ARBA00023134"/>
    </source>
</evidence>
<reference evidence="8 9" key="1">
    <citation type="submission" date="2024-08" db="EMBL/GenBank/DDBJ databases">
        <title>The draft genome of Apodemus speciosus.</title>
        <authorList>
            <person name="Nabeshima K."/>
            <person name="Suzuki S."/>
            <person name="Onuma M."/>
        </authorList>
    </citation>
    <scope>NUCLEOTIDE SEQUENCE [LARGE SCALE GENOMIC DNA]</scope>
    <source>
        <strain evidence="8">IB14-021</strain>
    </source>
</reference>
<dbReference type="Pfam" id="PF00071">
    <property type="entry name" value="Ras"/>
    <property type="match status" value="1"/>
</dbReference>
<dbReference type="NCBIfam" id="TIGR00231">
    <property type="entry name" value="small_GTP"/>
    <property type="match status" value="1"/>
</dbReference>
<dbReference type="InterPro" id="IPR001623">
    <property type="entry name" value="DnaJ_domain"/>
</dbReference>
<keyword evidence="9" id="KW-1185">Reference proteome</keyword>
<dbReference type="InterPro" id="IPR005225">
    <property type="entry name" value="Small_GTP-bd"/>
</dbReference>
<dbReference type="InterPro" id="IPR027417">
    <property type="entry name" value="P-loop_NTPase"/>
</dbReference>
<dbReference type="EMBL" id="BAAFST010000012">
    <property type="protein sequence ID" value="GAB1297268.1"/>
    <property type="molecule type" value="Genomic_DNA"/>
</dbReference>
<dbReference type="SMART" id="SM00174">
    <property type="entry name" value="RHO"/>
    <property type="match status" value="1"/>
</dbReference>
<dbReference type="Gene3D" id="3.40.50.300">
    <property type="entry name" value="P-loop containing nucleotide triphosphate hydrolases"/>
    <property type="match status" value="1"/>
</dbReference>
<dbReference type="Pfam" id="PF00226">
    <property type="entry name" value="DnaJ"/>
    <property type="match status" value="1"/>
</dbReference>
<dbReference type="PRINTS" id="PR00625">
    <property type="entry name" value="JDOMAIN"/>
</dbReference>
<proteinExistence type="predicted"/>
<dbReference type="SMART" id="SM00173">
    <property type="entry name" value="RAS"/>
    <property type="match status" value="1"/>
</dbReference>
<dbReference type="PROSITE" id="PS51419">
    <property type="entry name" value="RAB"/>
    <property type="match status" value="1"/>
</dbReference>
<gene>
    <name evidence="8" type="ORF">APTSU1_001250400</name>
</gene>
<comment type="subunit">
    <text evidence="2">Interacts directly with MAPK1 (wild-type and kinase-deficient forms). Interacts directly (in GTP-bound form) with MAP2K1 (wild-type and kinase-deficient forms).</text>
</comment>
<feature type="domain" description="J" evidence="7">
    <location>
        <begin position="227"/>
        <end position="283"/>
    </location>
</feature>
<evidence type="ECO:0000259" key="7">
    <source>
        <dbReference type="PROSITE" id="PS50076"/>
    </source>
</evidence>
<sequence>MESKRKEPAKSLRIKVISMGNAEVGKSCIIKRYCEKRFVSKYLATIGIDYGVTKASRIILKRLATIEVQVRDREIKVNIFDMAGHPFFFEVRNEFYKDTQGVILVYDVGQKESFDALDSWLAEMKQELGPHGNMDNVVFVVCANKIDCSKHRCIDESEGRLWAESKGFLYFETSAQTGEGINEMFQTFYMSIVDLCENGGKRPATNSSASFTKEQADTIRRIRGSKDSWEMLGVRPGASREEVNKAYRKLAVLLHPDKCVAPGSEDAFKAVVNARTALLKNIK</sequence>
<evidence type="ECO:0000313" key="9">
    <source>
        <dbReference type="Proteomes" id="UP001623349"/>
    </source>
</evidence>
<dbReference type="CDD" id="cd06257">
    <property type="entry name" value="DnaJ"/>
    <property type="match status" value="1"/>
</dbReference>
<dbReference type="PANTHER" id="PTHR47977">
    <property type="entry name" value="RAS-RELATED PROTEIN RAB"/>
    <property type="match status" value="1"/>
</dbReference>
<dbReference type="SUPFAM" id="SSF46565">
    <property type="entry name" value="Chaperone J-domain"/>
    <property type="match status" value="1"/>
</dbReference>
<evidence type="ECO:0000256" key="6">
    <source>
        <dbReference type="ARBA" id="ARBA00030714"/>
    </source>
</evidence>
<keyword evidence="4" id="KW-0547">Nucleotide-binding</keyword>
<dbReference type="InterPro" id="IPR050227">
    <property type="entry name" value="Rab"/>
</dbReference>
<comment type="function">
    <text evidence="1">GTPase which can activate the MEK/ERK pathway and induce cell transformation when overexpressed. May act as a nuclear scaffold for MAPK1, probably by association with MAPK1 nuclear export signal leading to enhanced ERK1/ERK2 signaling.</text>
</comment>
<protein>
    <recommendedName>
        <fullName evidence="3">DnaJ homolog subfamily C member 27</fullName>
    </recommendedName>
    <alternativeName>
        <fullName evidence="6">Rab and DnaJ domain-containing protein</fullName>
    </alternativeName>
</protein>